<accession>A0ABT1PD44</accession>
<evidence type="ECO:0000256" key="2">
    <source>
        <dbReference type="ARBA" id="ARBA00021292"/>
    </source>
</evidence>
<gene>
    <name evidence="12" type="ORF">NON19_12015</name>
</gene>
<keyword evidence="4" id="KW-0808">Transferase</keyword>
<keyword evidence="7 8" id="KW-0472">Membrane</keyword>
<protein>
    <recommendedName>
        <fullName evidence="2">D-inositol 3-phosphate glycosyltransferase</fullName>
    </recommendedName>
</protein>
<feature type="transmembrane region" description="Helical" evidence="8">
    <location>
        <begin position="543"/>
        <end position="561"/>
    </location>
</feature>
<dbReference type="Proteomes" id="UP001206206">
    <property type="component" value="Unassembled WGS sequence"/>
</dbReference>
<feature type="transmembrane region" description="Helical" evidence="8">
    <location>
        <begin position="417"/>
        <end position="439"/>
    </location>
</feature>
<feature type="domain" description="Glycosyl transferase family 1" evidence="9">
    <location>
        <begin position="661"/>
        <end position="816"/>
    </location>
</feature>
<dbReference type="Pfam" id="PF01943">
    <property type="entry name" value="Polysacc_synt"/>
    <property type="match status" value="1"/>
</dbReference>
<comment type="subcellular location">
    <subcellularLocation>
        <location evidence="1">Membrane</location>
        <topology evidence="1">Multi-pass membrane protein</topology>
    </subcellularLocation>
</comment>
<evidence type="ECO:0000256" key="8">
    <source>
        <dbReference type="SAM" id="Phobius"/>
    </source>
</evidence>
<evidence type="ECO:0000259" key="10">
    <source>
        <dbReference type="Pfam" id="PF04230"/>
    </source>
</evidence>
<keyword evidence="6 8" id="KW-1133">Transmembrane helix</keyword>
<feature type="transmembrane region" description="Helical" evidence="8">
    <location>
        <begin position="257"/>
        <end position="281"/>
    </location>
</feature>
<evidence type="ECO:0000256" key="4">
    <source>
        <dbReference type="ARBA" id="ARBA00022679"/>
    </source>
</evidence>
<keyword evidence="5 8" id="KW-0812">Transmembrane</keyword>
<feature type="domain" description="Polysaccharide pyruvyl transferase" evidence="10">
    <location>
        <begin position="878"/>
        <end position="1162"/>
    </location>
</feature>
<keyword evidence="13" id="KW-1185">Reference proteome</keyword>
<evidence type="ECO:0000256" key="1">
    <source>
        <dbReference type="ARBA" id="ARBA00004141"/>
    </source>
</evidence>
<feature type="transmembrane region" description="Helical" evidence="8">
    <location>
        <begin position="12"/>
        <end position="38"/>
    </location>
</feature>
<evidence type="ECO:0000256" key="5">
    <source>
        <dbReference type="ARBA" id="ARBA00022692"/>
    </source>
</evidence>
<dbReference type="RefSeq" id="WP_255927199.1">
    <property type="nucleotide sequence ID" value="NZ_JANFNH010000009.1"/>
</dbReference>
<dbReference type="PANTHER" id="PTHR12526">
    <property type="entry name" value="GLYCOSYLTRANSFERASE"/>
    <property type="match status" value="1"/>
</dbReference>
<dbReference type="EMBL" id="JANFNH010000009">
    <property type="protein sequence ID" value="MCQ4042736.1"/>
    <property type="molecule type" value="Genomic_DNA"/>
</dbReference>
<feature type="transmembrane region" description="Helical" evidence="8">
    <location>
        <begin position="366"/>
        <end position="384"/>
    </location>
</feature>
<proteinExistence type="predicted"/>
<feature type="transmembrane region" description="Helical" evidence="8">
    <location>
        <begin position="116"/>
        <end position="138"/>
    </location>
</feature>
<feature type="transmembrane region" description="Helical" evidence="8">
    <location>
        <begin position="44"/>
        <end position="69"/>
    </location>
</feature>
<reference evidence="12 13" key="1">
    <citation type="submission" date="2022-06" db="EMBL/GenBank/DDBJ databases">
        <title>Draft genome sequence of type strain Streptomyces rubrisoli DSM 42083.</title>
        <authorList>
            <person name="Duangmal K."/>
            <person name="Klaysubun C."/>
        </authorList>
    </citation>
    <scope>NUCLEOTIDE SEQUENCE [LARGE SCALE GENOMIC DNA]</scope>
    <source>
        <strain evidence="12 13">DSM 42083</strain>
    </source>
</reference>
<dbReference type="InterPro" id="IPR001296">
    <property type="entry name" value="Glyco_trans_1"/>
</dbReference>
<feature type="domain" description="Glycosyltransferase subfamily 4-like N-terminal" evidence="11">
    <location>
        <begin position="488"/>
        <end position="653"/>
    </location>
</feature>
<feature type="transmembrane region" description="Helical" evidence="8">
    <location>
        <begin position="332"/>
        <end position="354"/>
    </location>
</feature>
<dbReference type="PANTHER" id="PTHR12526:SF510">
    <property type="entry name" value="D-INOSITOL 3-PHOSPHATE GLYCOSYLTRANSFERASE"/>
    <property type="match status" value="1"/>
</dbReference>
<dbReference type="Pfam" id="PF04230">
    <property type="entry name" value="PS_pyruv_trans"/>
    <property type="match status" value="1"/>
</dbReference>
<feature type="transmembrane region" description="Helical" evidence="8">
    <location>
        <begin position="176"/>
        <end position="194"/>
    </location>
</feature>
<evidence type="ECO:0000256" key="6">
    <source>
        <dbReference type="ARBA" id="ARBA00022989"/>
    </source>
</evidence>
<dbReference type="InterPro" id="IPR002797">
    <property type="entry name" value="Polysacc_synth"/>
</dbReference>
<evidence type="ECO:0000259" key="11">
    <source>
        <dbReference type="Pfam" id="PF13439"/>
    </source>
</evidence>
<sequence>MSTVASTPRLDRGAALLTAATVLVGAANYGLSLLLVRLLPPSAYAGYAAVSSVLLTVGTLASATVPWVLAREVAVSAAGSARRRQSLRCCLRLSLGLSVVCAAAACAAVSRYAGPALLAVLATACVLIMLLAAAAGYLQGRQDFGRLGALRVAEVAVRVAVAVAAAALGWGSTGVIGAFAVGAGVAATAGLLAMRRDLVGPRGAGHDGHAERRRHELWRQAAAISGIQTLVSVLLTLDVLVAAAVRGAAADLATYQALLVLARVPLFLATALAMVVFPRLAAARPAGAGRAASADFRRILRLHWITAVAVTAVVAACPPTVLGLLLPARYASAAGLLLPLGLAGLAAATVNLLTTLFQAWGPVRPVLTLLGGVCLVGAGWFAAASGDPRALAWSAAAVFGTAALLVLALVRRRVSGLGPATGATAALVAGAAAWGALTALRSRPVLWGCAAVAVCALAAVAVRPRRRGPGPYRVLHLGFEDPRQPGAGGGSVRTHEVNRRLAARGIEVTVACARWPGAAPAVVDGVRYLPFGPRLGPLGRVRFVGQLGYFAAVLCGLWLLVRRTAPDVVVEDFAAPFSSLCVPYLTGRPVVGVVQWLFARDKSRQYKLPFAVVERLGVASHRRLVAVSEDLADELRRRNPAASVTAVPNGLEPAAFHHRGPGDRRDLLFLGRLEIAQKGLDLLLRAFAEAAPHLDARLRIAGDGPDEAQLRALADELGIADRVDWLGRVSGAARFDLLADARLVCMPSRYETFGMVAAEALATGTPVLAYDIPCLRALVGERVGVRVPAGDVGGYAKALAELAADPERCAALGAAGPASVRHLDWDRIARAQLAVYRAASGPVDDEPLDTRRQLRHLLRDRGRRPGRALLIGNYGNGNTGDESILFRLAELAGERRRRLTVVSRNPGAVARLHRLAAVRTTSLLAVRAFLRADAIAVGGGGMFGRGLPPLVRVLPAVLLAARLLGKEVHIVAIGAYPDTPQPTRWLLQSACRHATAVTVRDTGTRRLLSSGPARWVRPALVPDPAASLAAAPAERVREATGVDPATRPLLVSLKPMPDPRTRERVATAVADALREWDDDRPVVFLCLSDRGDYGLGTALGDAALSAEVARRSGLGARAALAGPGLHPAVAKGLVRAASGIVAMRLHAQIYAVAERTELFGISFEPKSDAWLAASGLPAHRAESLETAAVARWLAELPSADGQFTERRARNADTASA</sequence>
<feature type="transmembrane region" description="Helical" evidence="8">
    <location>
        <begin position="302"/>
        <end position="326"/>
    </location>
</feature>
<feature type="transmembrane region" description="Helical" evidence="8">
    <location>
        <begin position="221"/>
        <end position="245"/>
    </location>
</feature>
<dbReference type="Pfam" id="PF13439">
    <property type="entry name" value="Glyco_transf_4"/>
    <property type="match status" value="1"/>
</dbReference>
<evidence type="ECO:0000259" key="9">
    <source>
        <dbReference type="Pfam" id="PF00534"/>
    </source>
</evidence>
<evidence type="ECO:0000256" key="7">
    <source>
        <dbReference type="ARBA" id="ARBA00023136"/>
    </source>
</evidence>
<dbReference type="CDD" id="cd03801">
    <property type="entry name" value="GT4_PimA-like"/>
    <property type="match status" value="1"/>
</dbReference>
<keyword evidence="3" id="KW-0328">Glycosyltransferase</keyword>
<dbReference type="InterPro" id="IPR028098">
    <property type="entry name" value="Glyco_trans_4-like_N"/>
</dbReference>
<feature type="transmembrane region" description="Helical" evidence="8">
    <location>
        <begin position="90"/>
        <end position="110"/>
    </location>
</feature>
<dbReference type="Gene3D" id="3.40.50.2000">
    <property type="entry name" value="Glycogen Phosphorylase B"/>
    <property type="match status" value="2"/>
</dbReference>
<feature type="transmembrane region" description="Helical" evidence="8">
    <location>
        <begin position="150"/>
        <end position="170"/>
    </location>
</feature>
<organism evidence="12 13">
    <name type="scientific">Streptantibioticus rubrisoli</name>
    <dbReference type="NCBI Taxonomy" id="1387313"/>
    <lineage>
        <taxon>Bacteria</taxon>
        <taxon>Bacillati</taxon>
        <taxon>Actinomycetota</taxon>
        <taxon>Actinomycetes</taxon>
        <taxon>Kitasatosporales</taxon>
        <taxon>Streptomycetaceae</taxon>
        <taxon>Streptantibioticus</taxon>
    </lineage>
</organism>
<name>A0ABT1PD44_9ACTN</name>
<dbReference type="InterPro" id="IPR007345">
    <property type="entry name" value="Polysacch_pyruvyl_Trfase"/>
</dbReference>
<evidence type="ECO:0000256" key="3">
    <source>
        <dbReference type="ARBA" id="ARBA00022676"/>
    </source>
</evidence>
<dbReference type="SUPFAM" id="SSF53756">
    <property type="entry name" value="UDP-Glycosyltransferase/glycogen phosphorylase"/>
    <property type="match status" value="1"/>
</dbReference>
<evidence type="ECO:0000313" key="13">
    <source>
        <dbReference type="Proteomes" id="UP001206206"/>
    </source>
</evidence>
<feature type="transmembrane region" description="Helical" evidence="8">
    <location>
        <begin position="445"/>
        <end position="462"/>
    </location>
</feature>
<evidence type="ECO:0000313" key="12">
    <source>
        <dbReference type="EMBL" id="MCQ4042736.1"/>
    </source>
</evidence>
<feature type="transmembrane region" description="Helical" evidence="8">
    <location>
        <begin position="390"/>
        <end position="410"/>
    </location>
</feature>
<dbReference type="Pfam" id="PF00534">
    <property type="entry name" value="Glycos_transf_1"/>
    <property type="match status" value="1"/>
</dbReference>
<comment type="caution">
    <text evidence="12">The sequence shown here is derived from an EMBL/GenBank/DDBJ whole genome shotgun (WGS) entry which is preliminary data.</text>
</comment>